<feature type="transmembrane region" description="Helical" evidence="2">
    <location>
        <begin position="549"/>
        <end position="571"/>
    </location>
</feature>
<comment type="subcellular location">
    <subcellularLocation>
        <location evidence="1">Membrane</location>
        <topology evidence="1">Multi-pass membrane protein</topology>
    </subcellularLocation>
</comment>
<dbReference type="InterPro" id="IPR011701">
    <property type="entry name" value="MFS"/>
</dbReference>
<gene>
    <name evidence="4" type="ORF">SNE40_001476</name>
</gene>
<dbReference type="AlphaFoldDB" id="A0AAN8KIS7"/>
<accession>A0AAN8KIS7</accession>
<proteinExistence type="predicted"/>
<feature type="transmembrane region" description="Helical" evidence="2">
    <location>
        <begin position="614"/>
        <end position="635"/>
    </location>
</feature>
<feature type="transmembrane region" description="Helical" evidence="2">
    <location>
        <begin position="457"/>
        <end position="480"/>
    </location>
</feature>
<dbReference type="Proteomes" id="UP001347796">
    <property type="component" value="Unassembled WGS sequence"/>
</dbReference>
<name>A0AAN8KIS7_PATCE</name>
<dbReference type="InterPro" id="IPR036259">
    <property type="entry name" value="MFS_trans_sf"/>
</dbReference>
<feature type="transmembrane region" description="Helical" evidence="2">
    <location>
        <begin position="583"/>
        <end position="602"/>
    </location>
</feature>
<keyword evidence="2" id="KW-0812">Transmembrane</keyword>
<dbReference type="InterPro" id="IPR050327">
    <property type="entry name" value="Proton-linked_MCT"/>
</dbReference>
<evidence type="ECO:0000313" key="5">
    <source>
        <dbReference type="Proteomes" id="UP001347796"/>
    </source>
</evidence>
<feature type="transmembrane region" description="Helical" evidence="2">
    <location>
        <begin position="252"/>
        <end position="280"/>
    </location>
</feature>
<feature type="transmembrane region" description="Helical" evidence="2">
    <location>
        <begin position="378"/>
        <end position="396"/>
    </location>
</feature>
<evidence type="ECO:0000256" key="2">
    <source>
        <dbReference type="SAM" id="Phobius"/>
    </source>
</evidence>
<dbReference type="PROSITE" id="PS50850">
    <property type="entry name" value="MFS"/>
    <property type="match status" value="1"/>
</dbReference>
<feature type="domain" description="Major facilitator superfamily (MFS) profile" evidence="3">
    <location>
        <begin position="251"/>
        <end position="638"/>
    </location>
</feature>
<dbReference type="InterPro" id="IPR020846">
    <property type="entry name" value="MFS_dom"/>
</dbReference>
<dbReference type="EMBL" id="JAZGQO010000001">
    <property type="protein sequence ID" value="KAK6196207.1"/>
    <property type="molecule type" value="Genomic_DNA"/>
</dbReference>
<feature type="transmembrane region" description="Helical" evidence="2">
    <location>
        <begin position="492"/>
        <end position="514"/>
    </location>
</feature>
<feature type="transmembrane region" description="Helical" evidence="2">
    <location>
        <begin position="292"/>
        <end position="312"/>
    </location>
</feature>
<evidence type="ECO:0000313" key="4">
    <source>
        <dbReference type="EMBL" id="KAK6196207.1"/>
    </source>
</evidence>
<dbReference type="GO" id="GO:0016020">
    <property type="term" value="C:membrane"/>
    <property type="evidence" value="ECO:0007669"/>
    <property type="project" value="UniProtKB-SubCell"/>
</dbReference>
<evidence type="ECO:0000259" key="3">
    <source>
        <dbReference type="PROSITE" id="PS50850"/>
    </source>
</evidence>
<evidence type="ECO:0000256" key="1">
    <source>
        <dbReference type="ARBA" id="ARBA00004141"/>
    </source>
</evidence>
<dbReference type="Pfam" id="PF07690">
    <property type="entry name" value="MFS_1"/>
    <property type="match status" value="2"/>
</dbReference>
<keyword evidence="5" id="KW-1185">Reference proteome</keyword>
<dbReference type="GO" id="GO:0008028">
    <property type="term" value="F:monocarboxylic acid transmembrane transporter activity"/>
    <property type="evidence" value="ECO:0007669"/>
    <property type="project" value="TreeGrafter"/>
</dbReference>
<dbReference type="SUPFAM" id="SSF103473">
    <property type="entry name" value="MFS general substrate transporter"/>
    <property type="match status" value="1"/>
</dbReference>
<comment type="caution">
    <text evidence="4">The sequence shown here is derived from an EMBL/GenBank/DDBJ whole genome shotgun (WGS) entry which is preliminary data.</text>
</comment>
<keyword evidence="2" id="KW-0472">Membrane</keyword>
<feature type="transmembrane region" description="Helical" evidence="2">
    <location>
        <begin position="526"/>
        <end position="543"/>
    </location>
</feature>
<protein>
    <recommendedName>
        <fullName evidence="3">Major facilitator superfamily (MFS) profile domain-containing protein</fullName>
    </recommendedName>
</protein>
<keyword evidence="2" id="KW-1133">Transmembrane helix</keyword>
<dbReference type="PANTHER" id="PTHR11360">
    <property type="entry name" value="MONOCARBOXYLATE TRANSPORTER"/>
    <property type="match status" value="1"/>
</dbReference>
<organism evidence="4 5">
    <name type="scientific">Patella caerulea</name>
    <name type="common">Rayed Mediterranean limpet</name>
    <dbReference type="NCBI Taxonomy" id="87958"/>
    <lineage>
        <taxon>Eukaryota</taxon>
        <taxon>Metazoa</taxon>
        <taxon>Spiralia</taxon>
        <taxon>Lophotrochozoa</taxon>
        <taxon>Mollusca</taxon>
        <taxon>Gastropoda</taxon>
        <taxon>Patellogastropoda</taxon>
        <taxon>Patelloidea</taxon>
        <taxon>Patellidae</taxon>
        <taxon>Patella</taxon>
    </lineage>
</organism>
<feature type="transmembrane region" description="Helical" evidence="2">
    <location>
        <begin position="319"/>
        <end position="338"/>
    </location>
</feature>
<reference evidence="4 5" key="1">
    <citation type="submission" date="2024-01" db="EMBL/GenBank/DDBJ databases">
        <title>The genome of the rayed Mediterranean limpet Patella caerulea (Linnaeus, 1758).</title>
        <authorList>
            <person name="Anh-Thu Weber A."/>
            <person name="Halstead-Nussloch G."/>
        </authorList>
    </citation>
    <scope>NUCLEOTIDE SEQUENCE [LARGE SCALE GENOMIC DNA]</scope>
    <source>
        <strain evidence="4">AATW-2023a</strain>
        <tissue evidence="4">Whole specimen</tissue>
    </source>
</reference>
<feature type="transmembrane region" description="Helical" evidence="2">
    <location>
        <begin position="408"/>
        <end position="430"/>
    </location>
</feature>
<dbReference type="Gene3D" id="1.20.1250.20">
    <property type="entry name" value="MFS general substrate transporter like domains"/>
    <property type="match status" value="1"/>
</dbReference>
<sequence length="661" mass="71578">MTIQATDTDENIRTQVIDGGASSFNHKCVRTENSRKYSHLQLKLNNKEHTENSTVAPVINTTKDIGNTGNEFSVTDQHSNCGSGVSSNIAKFSSDVNQVDAKRGPSPTSATNTVDKITIEPLPLNMQDTGGTNDPNVDEDEVIQLGDSSTNTGMNVHSTSCKDGAVVCITKAGFDNLGYLSNSAVNGKYVREQITERKREPEPSPEDIFKKHKRYRKRRSTIGTITSITESEIDVEIEIAHIGPKIGTALKIILTVCNFFMTVLVTGVLYAQGVLIVSIIDGFRATRTEASPIVSVFSTIVFGGGGIVGPLMNRFNGGTLCMIGAICGSAGFIISSFAPSIPVLVLSMGVMAGVGLAVPFILPFIIVSDVYDKHRFTVLTLISLCPGIGGVVFPYMTSALIDIYGWRGVVLIYGALFLNCFPVGYLNAVVKRRLSKKLGQRTNLKEMLNCSLFRKPLYLVLVFCVFLMNTLLPTVNVFFVDMVRGKGFDVETGSFLLSINGITNLGGRLIIIALTPVLKCSRVAQWSIYLAILSAAVCLYAFVESYPHLLATTVVYGTFWGMAMISFPAMILEVSGPKNYPTAMGYCNFIGAVGGLIGVPVAGFIKDTTGNYDLVYIGTTILGLVGSIMLLTMYIKTTCQKRSEKNVDHPDFTDTFTYISS</sequence>
<feature type="transmembrane region" description="Helical" evidence="2">
    <location>
        <begin position="344"/>
        <end position="366"/>
    </location>
</feature>
<dbReference type="PANTHER" id="PTHR11360:SF303">
    <property type="entry name" value="MAJOR FACILITATOR SUPERFAMILY (MFS) PROFILE DOMAIN-CONTAINING PROTEIN"/>
    <property type="match status" value="1"/>
</dbReference>